<name>A0A482T5V2_9EURY</name>
<feature type="compositionally biased region" description="Low complexity" evidence="1">
    <location>
        <begin position="29"/>
        <end position="43"/>
    </location>
</feature>
<dbReference type="InterPro" id="IPR052944">
    <property type="entry name" value="Sporulation_related"/>
</dbReference>
<feature type="compositionally biased region" description="Low complexity" evidence="1">
    <location>
        <begin position="257"/>
        <end position="271"/>
    </location>
</feature>
<organism evidence="4 5">
    <name type="scientific">Halogeometricum borinquense</name>
    <dbReference type="NCBI Taxonomy" id="60847"/>
    <lineage>
        <taxon>Archaea</taxon>
        <taxon>Methanobacteriati</taxon>
        <taxon>Methanobacteriota</taxon>
        <taxon>Stenosarchaea group</taxon>
        <taxon>Halobacteria</taxon>
        <taxon>Halobacteriales</taxon>
        <taxon>Haloferacaceae</taxon>
        <taxon>Halogeometricum</taxon>
    </lineage>
</organism>
<evidence type="ECO:0000259" key="2">
    <source>
        <dbReference type="Pfam" id="PF03888"/>
    </source>
</evidence>
<feature type="domain" description="MucB/RseB N-terminal" evidence="2">
    <location>
        <begin position="119"/>
        <end position="245"/>
    </location>
</feature>
<reference evidence="4 5" key="1">
    <citation type="submission" date="2018-12" db="EMBL/GenBank/DDBJ databases">
        <title>Genome analysis provides insights into bioremediation potentialities of Halogeometricum borinquense strain N11.</title>
        <authorList>
            <person name="Najjari A."/>
            <person name="Youssef N."/>
            <person name="Fhoula I."/>
            <person name="Ben Dhia O."/>
            <person name="Mahjoubi M."/>
            <person name="Ouzari H.I."/>
            <person name="Cherif A."/>
        </authorList>
    </citation>
    <scope>NUCLEOTIDE SEQUENCE [LARGE SCALE GENOMIC DNA]</scope>
    <source>
        <strain evidence="4 5">N11</strain>
    </source>
</reference>
<protein>
    <submittedName>
        <fullName evidence="4">DUF4367 domain-containing protein</fullName>
    </submittedName>
</protein>
<comment type="caution">
    <text evidence="4">The sequence shown here is derived from an EMBL/GenBank/DDBJ whole genome shotgun (WGS) entry which is preliminary data.</text>
</comment>
<feature type="domain" description="DUF4367" evidence="3">
    <location>
        <begin position="296"/>
        <end position="396"/>
    </location>
</feature>
<gene>
    <name evidence="4" type="ORF">ELS19_16990</name>
</gene>
<feature type="region of interest" description="Disordered" evidence="1">
    <location>
        <begin position="245"/>
        <end position="272"/>
    </location>
</feature>
<evidence type="ECO:0000256" key="1">
    <source>
        <dbReference type="SAM" id="MobiDB-lite"/>
    </source>
</evidence>
<dbReference type="InterPro" id="IPR033434">
    <property type="entry name" value="MucB/RseB_N"/>
</dbReference>
<dbReference type="SUPFAM" id="SSF89392">
    <property type="entry name" value="Prokaryotic lipoproteins and lipoprotein localization factors"/>
    <property type="match status" value="1"/>
</dbReference>
<evidence type="ECO:0000313" key="4">
    <source>
        <dbReference type="EMBL" id="RYJ08257.1"/>
    </source>
</evidence>
<dbReference type="AlphaFoldDB" id="A0A482T5V2"/>
<sequence length="403" mass="44077">MPDYPSTAQVIGALAVVALLVSAGCASTTPTTTTTTHTNTPHTVENQTNSTPASMTGEAIVQHINEHYQALQSYHGVLRRTSPSDKSASQPVTKEVWVRPHQGEARIKTLNPDRAAGNLVVVNQSVSWRYNAVHDIATKRVADTNTSSLPSTVSGEIATNTTERYNFTYDGTTTVSGHDTYKVALTPKNGTKNAGLVTNETLWLDTQHWFPIKRQVVLSPFNQTTVSTRTFTEITFNTQVSDQRFTFNPPANTTIRTPTQNQTSSTSSNTSDVHVTLHQYNSTSAAQSHVNFTISKPTWLPDGFTLDHVTVVTHDNVSSTGLLYTNETGTHIKINQRPRATDKFTHKSPPGTSVTVNGHRGTYVSMSRISMVRWNCSDSHYQVSSSLDKQTLLKIGNATTCPS</sequence>
<evidence type="ECO:0000313" key="5">
    <source>
        <dbReference type="Proteomes" id="UP000294028"/>
    </source>
</evidence>
<dbReference type="Gene3D" id="2.50.20.10">
    <property type="entry name" value="Lipoprotein localisation LolA/LolB/LppX"/>
    <property type="match status" value="1"/>
</dbReference>
<dbReference type="EMBL" id="RZHH01000003">
    <property type="protein sequence ID" value="RYJ08257.1"/>
    <property type="molecule type" value="Genomic_DNA"/>
</dbReference>
<dbReference type="PANTHER" id="PTHR37507:SF2">
    <property type="entry name" value="SPORULATION PROTEIN YDCC"/>
    <property type="match status" value="1"/>
</dbReference>
<dbReference type="Pfam" id="PF03888">
    <property type="entry name" value="MucB_RseB"/>
    <property type="match status" value="1"/>
</dbReference>
<evidence type="ECO:0000259" key="3">
    <source>
        <dbReference type="Pfam" id="PF14285"/>
    </source>
</evidence>
<accession>A0A482T5V2</accession>
<dbReference type="InterPro" id="IPR025377">
    <property type="entry name" value="DUF4367"/>
</dbReference>
<feature type="compositionally biased region" description="Polar residues" evidence="1">
    <location>
        <begin position="245"/>
        <end position="256"/>
    </location>
</feature>
<dbReference type="PANTHER" id="PTHR37507">
    <property type="entry name" value="SPORULATION PROTEIN YDCC"/>
    <property type="match status" value="1"/>
</dbReference>
<dbReference type="InterPro" id="IPR029046">
    <property type="entry name" value="LolA/LolB/LppX"/>
</dbReference>
<dbReference type="Pfam" id="PF14285">
    <property type="entry name" value="DUF4367"/>
    <property type="match status" value="1"/>
</dbReference>
<proteinExistence type="predicted"/>
<feature type="region of interest" description="Disordered" evidence="1">
    <location>
        <begin position="29"/>
        <end position="52"/>
    </location>
</feature>
<dbReference type="Proteomes" id="UP000294028">
    <property type="component" value="Unassembled WGS sequence"/>
</dbReference>